<dbReference type="OMA" id="CHCYGPC"/>
<keyword evidence="3" id="KW-1185">Reference proteome</keyword>
<reference evidence="2" key="2">
    <citation type="submission" date="2015-03" db="UniProtKB">
        <authorList>
            <consortium name="EnsemblPlants"/>
        </authorList>
    </citation>
    <scope>IDENTIFICATION</scope>
</reference>
<evidence type="ECO:0000313" key="2">
    <source>
        <dbReference type="EnsemblPlants" id="Bo3g012680.1"/>
    </source>
</evidence>
<reference evidence="2 3" key="1">
    <citation type="journal article" date="2014" name="Genome Biol.">
        <title>Transcriptome and methylome profiling reveals relics of genome dominance in the mesopolyploid Brassica oleracea.</title>
        <authorList>
            <person name="Parkin I.A."/>
            <person name="Koh C."/>
            <person name="Tang H."/>
            <person name="Robinson S.J."/>
            <person name="Kagale S."/>
            <person name="Clarke W.E."/>
            <person name="Town C.D."/>
            <person name="Nixon J."/>
            <person name="Krishnakumar V."/>
            <person name="Bidwell S.L."/>
            <person name="Denoeud F."/>
            <person name="Belcram H."/>
            <person name="Links M.G."/>
            <person name="Just J."/>
            <person name="Clarke C."/>
            <person name="Bender T."/>
            <person name="Huebert T."/>
            <person name="Mason A.S."/>
            <person name="Pires J.C."/>
            <person name="Barker G."/>
            <person name="Moore J."/>
            <person name="Walley P.G."/>
            <person name="Manoli S."/>
            <person name="Batley J."/>
            <person name="Edwards D."/>
            <person name="Nelson M.N."/>
            <person name="Wang X."/>
            <person name="Paterson A.H."/>
            <person name="King G."/>
            <person name="Bancroft I."/>
            <person name="Chalhoub B."/>
            <person name="Sharpe A.G."/>
        </authorList>
    </citation>
    <scope>NUCLEOTIDE SEQUENCE</scope>
    <source>
        <strain evidence="2 3">cv. TO1000</strain>
    </source>
</reference>
<dbReference type="HOGENOM" id="CLU_152804_1_0_1"/>
<organism evidence="2 3">
    <name type="scientific">Brassica oleracea var. oleracea</name>
    <dbReference type="NCBI Taxonomy" id="109376"/>
    <lineage>
        <taxon>Eukaryota</taxon>
        <taxon>Viridiplantae</taxon>
        <taxon>Streptophyta</taxon>
        <taxon>Embryophyta</taxon>
        <taxon>Tracheophyta</taxon>
        <taxon>Spermatophyta</taxon>
        <taxon>Magnoliopsida</taxon>
        <taxon>eudicotyledons</taxon>
        <taxon>Gunneridae</taxon>
        <taxon>Pentapetalae</taxon>
        <taxon>rosids</taxon>
        <taxon>malvids</taxon>
        <taxon>Brassicales</taxon>
        <taxon>Brassicaceae</taxon>
        <taxon>Brassiceae</taxon>
        <taxon>Brassica</taxon>
    </lineage>
</organism>
<dbReference type="STRING" id="109376.A0A0D3B1N6"/>
<evidence type="ECO:0000256" key="1">
    <source>
        <dbReference type="SAM" id="SignalP"/>
    </source>
</evidence>
<feature type="chain" id="PRO_5002268709" description="Defensin-like protein" evidence="1">
    <location>
        <begin position="30"/>
        <end position="85"/>
    </location>
</feature>
<keyword evidence="1" id="KW-0732">Signal</keyword>
<evidence type="ECO:0008006" key="4">
    <source>
        <dbReference type="Google" id="ProtNLM"/>
    </source>
</evidence>
<protein>
    <recommendedName>
        <fullName evidence="4">Defensin-like protein</fullName>
    </recommendedName>
</protein>
<dbReference type="Proteomes" id="UP000032141">
    <property type="component" value="Chromosome C3"/>
</dbReference>
<dbReference type="EnsemblPlants" id="Bo3g012680.1">
    <property type="protein sequence ID" value="Bo3g012680.1"/>
    <property type="gene ID" value="Bo3g012680"/>
</dbReference>
<feature type="signal peptide" evidence="1">
    <location>
        <begin position="1"/>
        <end position="29"/>
    </location>
</feature>
<sequence length="85" mass="9275">MAKNFINSIFLSALLIVLLVSNGLPKAKGQLCFAEYGAENVCVVPELDLQCQCNNSCKAINPTYTGKCELLVEIGVYCHCYEPCP</sequence>
<proteinExistence type="predicted"/>
<dbReference type="AlphaFoldDB" id="A0A0D3B1N6"/>
<evidence type="ECO:0000313" key="3">
    <source>
        <dbReference type="Proteomes" id="UP000032141"/>
    </source>
</evidence>
<accession>A0A0D3B1N6</accession>
<name>A0A0D3B1N6_BRAOL</name>
<dbReference type="Gramene" id="Bo3g012680.1">
    <property type="protein sequence ID" value="Bo3g012680.1"/>
    <property type="gene ID" value="Bo3g012680"/>
</dbReference>